<keyword evidence="9" id="KW-1185">Reference proteome</keyword>
<dbReference type="EMBL" id="JAPDMQ010000160">
    <property type="protein sequence ID" value="KAK0532430.1"/>
    <property type="molecule type" value="Genomic_DNA"/>
</dbReference>
<evidence type="ECO:0000256" key="4">
    <source>
        <dbReference type="ARBA" id="ARBA00022989"/>
    </source>
</evidence>
<reference evidence="8" key="1">
    <citation type="journal article" date="2023" name="PhytoFront">
        <title>Draft Genome Resources of Seven Strains of Tilletia horrida, Causal Agent of Kernel Smut of Rice.</title>
        <authorList>
            <person name="Khanal S."/>
            <person name="Antony Babu S."/>
            <person name="Zhou X.G."/>
        </authorList>
    </citation>
    <scope>NUCLEOTIDE SEQUENCE</scope>
    <source>
        <strain evidence="8">TX3</strain>
    </source>
</reference>
<evidence type="ECO:0008006" key="10">
    <source>
        <dbReference type="Google" id="ProtNLM"/>
    </source>
</evidence>
<evidence type="ECO:0000256" key="7">
    <source>
        <dbReference type="SAM" id="MobiDB-lite"/>
    </source>
</evidence>
<evidence type="ECO:0000256" key="5">
    <source>
        <dbReference type="ARBA" id="ARBA00023128"/>
    </source>
</evidence>
<evidence type="ECO:0000256" key="3">
    <source>
        <dbReference type="ARBA" id="ARBA00022792"/>
    </source>
</evidence>
<dbReference type="GO" id="GO:0005743">
    <property type="term" value="C:mitochondrial inner membrane"/>
    <property type="evidence" value="ECO:0007669"/>
    <property type="project" value="UniProtKB-SubCell"/>
</dbReference>
<dbReference type="AlphaFoldDB" id="A0AAN6GC07"/>
<comment type="caution">
    <text evidence="8">The sequence shown here is derived from an EMBL/GenBank/DDBJ whole genome shotgun (WGS) entry which is preliminary data.</text>
</comment>
<accession>A0AAN6GC07</accession>
<keyword evidence="6" id="KW-0472">Membrane</keyword>
<evidence type="ECO:0000313" key="9">
    <source>
        <dbReference type="Proteomes" id="UP001176521"/>
    </source>
</evidence>
<evidence type="ECO:0000256" key="6">
    <source>
        <dbReference type="ARBA" id="ARBA00023136"/>
    </source>
</evidence>
<name>A0AAN6GC07_9BASI</name>
<keyword evidence="3" id="KW-0999">Mitochondrion inner membrane</keyword>
<sequence length="193" mass="19580">MSSSSSSSAAALEPALEAYEHQDALAQGMKGALQAGAAGVLVSAVQNALQTHKAGAMGVFTRTGSTIAIFSAMGGTFSYTEPLVANIREKDDPLNAAAGGCAAGLVMGASARSPQTMIFGCLGLGALLGTFQATGRSLTGPHATSQPVKAVPLGAAPDGVAEDGQVRTAGRQVREARRKSFFKQPRQDAESEE</sequence>
<organism evidence="8 9">
    <name type="scientific">Tilletia horrida</name>
    <dbReference type="NCBI Taxonomy" id="155126"/>
    <lineage>
        <taxon>Eukaryota</taxon>
        <taxon>Fungi</taxon>
        <taxon>Dikarya</taxon>
        <taxon>Basidiomycota</taxon>
        <taxon>Ustilaginomycotina</taxon>
        <taxon>Exobasidiomycetes</taxon>
        <taxon>Tilletiales</taxon>
        <taxon>Tilletiaceae</taxon>
        <taxon>Tilletia</taxon>
    </lineage>
</organism>
<dbReference type="InterPro" id="IPR039205">
    <property type="entry name" value="NDUFA11"/>
</dbReference>
<feature type="region of interest" description="Disordered" evidence="7">
    <location>
        <begin position="137"/>
        <end position="193"/>
    </location>
</feature>
<keyword evidence="4" id="KW-1133">Transmembrane helix</keyword>
<proteinExistence type="predicted"/>
<dbReference type="PANTHER" id="PTHR21382:SF1">
    <property type="entry name" value="NADH DEHYDROGENASE [UBIQUINONE] 1 ALPHA SUBCOMPLEX SUBUNIT 11"/>
    <property type="match status" value="1"/>
</dbReference>
<dbReference type="PANTHER" id="PTHR21382">
    <property type="entry name" value="NADH-UBIQUINONE OXIDOREDUCTASE SUBUNIT"/>
    <property type="match status" value="1"/>
</dbReference>
<evidence type="ECO:0000256" key="2">
    <source>
        <dbReference type="ARBA" id="ARBA00022692"/>
    </source>
</evidence>
<dbReference type="GO" id="GO:0045271">
    <property type="term" value="C:respiratory chain complex I"/>
    <property type="evidence" value="ECO:0007669"/>
    <property type="project" value="InterPro"/>
</dbReference>
<feature type="compositionally biased region" description="Polar residues" evidence="7">
    <location>
        <begin position="137"/>
        <end position="147"/>
    </location>
</feature>
<keyword evidence="5" id="KW-0496">Mitochondrion</keyword>
<comment type="subcellular location">
    <subcellularLocation>
        <location evidence="1">Mitochondrion inner membrane</location>
        <topology evidence="1">Multi-pass membrane protein</topology>
    </subcellularLocation>
</comment>
<protein>
    <recommendedName>
        <fullName evidence="10">NADH dehydrogenase [ubiquinone] 1 alpha subcomplex subunit 11</fullName>
    </recommendedName>
</protein>
<dbReference type="Proteomes" id="UP001176521">
    <property type="component" value="Unassembled WGS sequence"/>
</dbReference>
<keyword evidence="2" id="KW-0812">Transmembrane</keyword>
<evidence type="ECO:0000313" key="8">
    <source>
        <dbReference type="EMBL" id="KAK0532430.1"/>
    </source>
</evidence>
<evidence type="ECO:0000256" key="1">
    <source>
        <dbReference type="ARBA" id="ARBA00004448"/>
    </source>
</evidence>
<gene>
    <name evidence="8" type="ORF">OC842_003294</name>
</gene>
<dbReference type="Pfam" id="PF02466">
    <property type="entry name" value="Tim17"/>
    <property type="match status" value="1"/>
</dbReference>
<dbReference type="GO" id="GO:0006120">
    <property type="term" value="P:mitochondrial electron transport, NADH to ubiquinone"/>
    <property type="evidence" value="ECO:0007669"/>
    <property type="project" value="InterPro"/>
</dbReference>